<keyword evidence="4" id="KW-0678">Repressor</keyword>
<evidence type="ECO:0000256" key="7">
    <source>
        <dbReference type="ARBA" id="ARBA00023015"/>
    </source>
</evidence>
<dbReference type="PANTHER" id="PTHR10625">
    <property type="entry name" value="HISTONE DEACETYLASE HDAC1-RELATED"/>
    <property type="match status" value="1"/>
</dbReference>
<dbReference type="InterPro" id="IPR003822">
    <property type="entry name" value="PAH"/>
</dbReference>
<feature type="compositionally biased region" description="Basic and acidic residues" evidence="11">
    <location>
        <begin position="611"/>
        <end position="624"/>
    </location>
</feature>
<keyword evidence="5" id="KW-0378">Hydrolase</keyword>
<dbReference type="Pfam" id="PF00850">
    <property type="entry name" value="Hist_deacetyl"/>
    <property type="match status" value="1"/>
</dbReference>
<evidence type="ECO:0000256" key="5">
    <source>
        <dbReference type="ARBA" id="ARBA00022801"/>
    </source>
</evidence>
<dbReference type="InterPro" id="IPR023696">
    <property type="entry name" value="Ureohydrolase_dom_sf"/>
</dbReference>
<name>F0Y5Z7_AURAN</name>
<keyword evidence="9 10" id="KW-0539">Nucleus</keyword>
<evidence type="ECO:0000256" key="8">
    <source>
        <dbReference type="ARBA" id="ARBA00023163"/>
    </source>
</evidence>
<feature type="region of interest" description="Disordered" evidence="11">
    <location>
        <begin position="316"/>
        <end position="335"/>
    </location>
</feature>
<feature type="compositionally biased region" description="Low complexity" evidence="11">
    <location>
        <begin position="1797"/>
        <end position="1806"/>
    </location>
</feature>
<evidence type="ECO:0000313" key="13">
    <source>
        <dbReference type="EMBL" id="EGB09707.1"/>
    </source>
</evidence>
<feature type="compositionally biased region" description="Pro residues" evidence="11">
    <location>
        <begin position="1001"/>
        <end position="1011"/>
    </location>
</feature>
<dbReference type="PROSITE" id="PS51477">
    <property type="entry name" value="PAH"/>
    <property type="match status" value="1"/>
</dbReference>
<feature type="compositionally biased region" description="Basic and acidic residues" evidence="11">
    <location>
        <begin position="1225"/>
        <end position="1238"/>
    </location>
</feature>
<evidence type="ECO:0000256" key="10">
    <source>
        <dbReference type="PROSITE-ProRule" id="PRU00810"/>
    </source>
</evidence>
<feature type="compositionally biased region" description="Acidic residues" evidence="11">
    <location>
        <begin position="1375"/>
        <end position="1387"/>
    </location>
</feature>
<dbReference type="InParanoid" id="F0Y5Z7"/>
<feature type="compositionally biased region" description="Basic and acidic residues" evidence="11">
    <location>
        <begin position="547"/>
        <end position="561"/>
    </location>
</feature>
<feature type="region of interest" description="Disordered" evidence="11">
    <location>
        <begin position="1780"/>
        <end position="1806"/>
    </location>
</feature>
<evidence type="ECO:0000313" key="14">
    <source>
        <dbReference type="Proteomes" id="UP000002729"/>
    </source>
</evidence>
<feature type="region of interest" description="Disordered" evidence="11">
    <location>
        <begin position="152"/>
        <end position="186"/>
    </location>
</feature>
<dbReference type="Gene3D" id="1.20.1160.11">
    <property type="entry name" value="Paired amphipathic helix"/>
    <property type="match status" value="1"/>
</dbReference>
<keyword evidence="14" id="KW-1185">Reference proteome</keyword>
<dbReference type="OMA" id="DEARIFQ"/>
<feature type="compositionally biased region" description="Acidic residues" evidence="11">
    <location>
        <begin position="637"/>
        <end position="669"/>
    </location>
</feature>
<dbReference type="RefSeq" id="XP_009035751.1">
    <property type="nucleotide sequence ID" value="XM_009037503.1"/>
</dbReference>
<feature type="region of interest" description="Disordered" evidence="11">
    <location>
        <begin position="1362"/>
        <end position="1387"/>
    </location>
</feature>
<feature type="domain" description="Histone deacetylase" evidence="12">
    <location>
        <begin position="1462"/>
        <end position="1718"/>
    </location>
</feature>
<dbReference type="InterPro" id="IPR037138">
    <property type="entry name" value="His_deacetylse_dom_sf"/>
</dbReference>
<proteinExistence type="inferred from homology"/>
<feature type="region of interest" description="Disordered" evidence="11">
    <location>
        <begin position="1199"/>
        <end position="1238"/>
    </location>
</feature>
<evidence type="ECO:0000256" key="11">
    <source>
        <dbReference type="SAM" id="MobiDB-lite"/>
    </source>
</evidence>
<evidence type="ECO:0000256" key="4">
    <source>
        <dbReference type="ARBA" id="ARBA00022491"/>
    </source>
</evidence>
<evidence type="ECO:0000256" key="3">
    <source>
        <dbReference type="ARBA" id="ARBA00012111"/>
    </source>
</evidence>
<dbReference type="eggNOG" id="KOG4475">
    <property type="taxonomic scope" value="Eukaryota"/>
</dbReference>
<feature type="compositionally biased region" description="Basic and acidic residues" evidence="11">
    <location>
        <begin position="737"/>
        <end position="759"/>
    </location>
</feature>
<accession>F0Y5Z7</accession>
<feature type="compositionally biased region" description="Low complexity" evidence="11">
    <location>
        <begin position="670"/>
        <end position="680"/>
    </location>
</feature>
<comment type="subcellular location">
    <subcellularLocation>
        <location evidence="1 10">Nucleus</location>
    </subcellularLocation>
</comment>
<dbReference type="EC" id="3.5.1.98" evidence="3"/>
<feature type="compositionally biased region" description="Acidic residues" evidence="11">
    <location>
        <begin position="707"/>
        <end position="724"/>
    </location>
</feature>
<feature type="compositionally biased region" description="Low complexity" evidence="11">
    <location>
        <begin position="818"/>
        <end position="828"/>
    </location>
</feature>
<feature type="compositionally biased region" description="Low complexity" evidence="11">
    <location>
        <begin position="930"/>
        <end position="948"/>
    </location>
</feature>
<dbReference type="PRINTS" id="PR01270">
    <property type="entry name" value="HDASUPER"/>
</dbReference>
<dbReference type="InterPro" id="IPR000286">
    <property type="entry name" value="HDACs"/>
</dbReference>
<dbReference type="InterPro" id="IPR023801">
    <property type="entry name" value="His_deacetylse_dom"/>
</dbReference>
<evidence type="ECO:0000256" key="2">
    <source>
        <dbReference type="ARBA" id="ARBA00007738"/>
    </source>
</evidence>
<dbReference type="SUPFAM" id="SSF47762">
    <property type="entry name" value="PAH2 domain"/>
    <property type="match status" value="1"/>
</dbReference>
<feature type="region of interest" description="Disordered" evidence="11">
    <location>
        <begin position="385"/>
        <end position="406"/>
    </location>
</feature>
<dbReference type="GeneID" id="20224249"/>
<organism evidence="14">
    <name type="scientific">Aureococcus anophagefferens</name>
    <name type="common">Harmful bloom alga</name>
    <dbReference type="NCBI Taxonomy" id="44056"/>
    <lineage>
        <taxon>Eukaryota</taxon>
        <taxon>Sar</taxon>
        <taxon>Stramenopiles</taxon>
        <taxon>Ochrophyta</taxon>
        <taxon>Pelagophyceae</taxon>
        <taxon>Pelagomonadales</taxon>
        <taxon>Pelagomonadaceae</taxon>
        <taxon>Aureococcus</taxon>
    </lineage>
</organism>
<keyword evidence="6" id="KW-0156">Chromatin regulator</keyword>
<feature type="compositionally biased region" description="Basic and acidic residues" evidence="11">
    <location>
        <begin position="171"/>
        <end position="186"/>
    </location>
</feature>
<feature type="region of interest" description="Disordered" evidence="11">
    <location>
        <begin position="1"/>
        <end position="58"/>
    </location>
</feature>
<dbReference type="Proteomes" id="UP000002729">
    <property type="component" value="Unassembled WGS sequence"/>
</dbReference>
<feature type="compositionally biased region" description="Basic and acidic residues" evidence="11">
    <location>
        <begin position="521"/>
        <end position="533"/>
    </location>
</feature>
<dbReference type="GO" id="GO:0006355">
    <property type="term" value="P:regulation of DNA-templated transcription"/>
    <property type="evidence" value="ECO:0007669"/>
    <property type="project" value="InterPro"/>
</dbReference>
<dbReference type="GO" id="GO:0000118">
    <property type="term" value="C:histone deacetylase complex"/>
    <property type="evidence" value="ECO:0007669"/>
    <property type="project" value="TreeGrafter"/>
</dbReference>
<dbReference type="PANTHER" id="PTHR10625:SF5">
    <property type="entry name" value="HISTONE DEACETYLASE"/>
    <property type="match status" value="1"/>
</dbReference>
<evidence type="ECO:0000259" key="12">
    <source>
        <dbReference type="Pfam" id="PF00850"/>
    </source>
</evidence>
<dbReference type="eggNOG" id="KOG1343">
    <property type="taxonomic scope" value="Eukaryota"/>
</dbReference>
<evidence type="ECO:0000256" key="6">
    <source>
        <dbReference type="ARBA" id="ARBA00022853"/>
    </source>
</evidence>
<feature type="compositionally biased region" description="Basic and acidic residues" evidence="11">
    <location>
        <begin position="983"/>
        <end position="1000"/>
    </location>
</feature>
<dbReference type="InterPro" id="IPR036600">
    <property type="entry name" value="PAH_sf"/>
</dbReference>
<keyword evidence="8" id="KW-0804">Transcription</keyword>
<dbReference type="SUPFAM" id="SSF52768">
    <property type="entry name" value="Arginase/deacetylase"/>
    <property type="match status" value="1"/>
</dbReference>
<feature type="compositionally biased region" description="Pro residues" evidence="11">
    <location>
        <begin position="835"/>
        <end position="872"/>
    </location>
</feature>
<dbReference type="OrthoDB" id="424012at2759"/>
<gene>
    <name evidence="13" type="ORF">AURANDRAFT_63247</name>
</gene>
<sequence>MAPTNAPEEAEEPLPPKKRRLRRASPGGDDSSTAKRHAGSSDSDKASRASRSDKDADESWLDLDLPASSVAGLPADSVSFVRRAKRFVAQLTAVYPKGSPVFSTFAVVVRTFQSQGGDALDTVTQLRELLNDQPDLLREFVSLLPTCLHQAQAPAQPAPAQPASLVSSAGSHRDTPEGEQEKTLPPDELRRLALPRVLGGGVRRVAGETYPNALLTDGWPSDGLLLARSAVAERILVDRYGADRGAVGRDHPQWWPARAISIEEYLEYYATTLAKHRPKFDHVAVVFLRPWWSEHLADDGVARMFELEPAPAKATHVRPLAGSDPAPPSTPAPAADVAAGRFRDALRIAGALSGYAASHLGASSEPRDGPRDAEGWERRRARLAEAYGNSSASPRDKKRDPPRDVSTAHVDVVNYPSVVLTLPWYEIVTKTPGDLVLADLPRSLVGADLDAGRPRGLGRSSISPLDGPPEKRPVAAEFGNMGRERSNSVRSIGSPRNSLGGGSPSPSASAAKKGVASPQKAPREPPTARERADVAALLGARSGPGDFDERAFRDAVRRDGAPAEAEALPPSVFRPASPTLEALPAADVTEEDSEARSSKASSESPPASPKDNPEVARAAESKDGGEEDSGGEAPMERDDDDAPPAADDDAAMDDADAAPAAAEEDDEEAAAAAAAPAAMDVDGDDDERSAKRPKTARAASPSSSDDAISEEAEAAAEDDDDEAAEAPPPATAAGGPRCDKCDGAHETADCPYFKKEREPSPVQNMKPVQPLSSAGLLKRRASDRSLSGQMPPASPRERPPAGKPGSPRSRSRKPPSPRAAKAPRLPSPRADEAPKPPSPRAEPAKPPSPPPKPPSPPPPKPPSPRAEPPPPKIVQKPPRCEPAPKLASPRQRTPPPAAAGSALLCRKGCGRGFTHPPARVAHEKSCRGVPGSSRAAAPRGSAKASPRALGSDARDEPAPRGRPRSNTPAGEAPRPPATGDGGGRADRDARLAKRALDRGDSPPPPPPPPVRPAALDQPAAPSQPKPPAHGPFSEGSDHLGDDAHNRLFDAAAFDRASRRDCPSLAPPEDAPVDGSRPLVYLGAGDDVEDCGDRCHKASSQTKRALLAKHDADRHRGGPAAGSSARHVAPELWLYLAARGADRSRAGLARASARPTDVLEDMAEREVAALLGDLETLALSSAAAQAAACAKRGRALGLVARRRKKRERDGASDDDGGGGSSGDDDASPRSDEGADDRDLRRARRERVAVLEVLEKVDRCVQQLVNKDDAALRDACAAAATAHNDAELILTKVVAAQAAGVGGSPTRDRVAAAEARVASASRQLEHARSGRRDLASLRRSWFAAKGVIQGRVVGGVARPAARGLPARKKLRSRSDEEATEAPEADREDADADLPAYEWAGARRPRTLAIYDRRCRLHETKVYCMEQSRRAVAAAAVVEAAALRHPTRLWVERSVHEGYLGRATALLSYAHSRVYVSAVRRRCLDLKTNATMLFGGEDEDTCGNRHTWDASLAASAAVLQAVDAVVSGEAKNALCAVRPPGHHAGASVNALGAESNGYCILNHAALGAKYAAHERGLQRVAVFDFDVHHGNGTEDVLARTCDPRFMYLSLHACGRDVYPGSGKREVPDHPGVLNLPHAYEEPMTAEWCHAYAMPKVLKALDGFRPDLLILSSGFDAHKRDPVDLGRFDASDYGDLTRACVDWARRNCCGRVVSVLEGGYGVDCGPAGEYVQSGRREAFDTCLRAHVDELIADDAADTADDPEPANPQTAHVSAPHLEAAAADRRGKAAAFFQEPPPDQSRLGAAAGPAGPQALTAAALARLGDVKPGVKLPDVSDGSV</sequence>
<dbReference type="GO" id="GO:0005737">
    <property type="term" value="C:cytoplasm"/>
    <property type="evidence" value="ECO:0007669"/>
    <property type="project" value="TreeGrafter"/>
</dbReference>
<feature type="compositionally biased region" description="Low complexity" evidence="11">
    <location>
        <begin position="493"/>
        <end position="518"/>
    </location>
</feature>
<evidence type="ECO:0000256" key="9">
    <source>
        <dbReference type="ARBA" id="ARBA00023242"/>
    </source>
</evidence>
<dbReference type="Gene3D" id="3.40.800.20">
    <property type="entry name" value="Histone deacetylase domain"/>
    <property type="match status" value="1"/>
</dbReference>
<reference evidence="13 14" key="1">
    <citation type="journal article" date="2011" name="Proc. Natl. Acad. Sci. U.S.A.">
        <title>Niche of harmful alga Aureococcus anophagefferens revealed through ecogenomics.</title>
        <authorList>
            <person name="Gobler C.J."/>
            <person name="Berry D.L."/>
            <person name="Dyhrman S.T."/>
            <person name="Wilhelm S.W."/>
            <person name="Salamov A."/>
            <person name="Lobanov A.V."/>
            <person name="Zhang Y."/>
            <person name="Collier J.L."/>
            <person name="Wurch L.L."/>
            <person name="Kustka A.B."/>
            <person name="Dill B.D."/>
            <person name="Shah M."/>
            <person name="VerBerkmoes N.C."/>
            <person name="Kuo A."/>
            <person name="Terry A."/>
            <person name="Pangilinan J."/>
            <person name="Lindquist E.A."/>
            <person name="Lucas S."/>
            <person name="Paulsen I.T."/>
            <person name="Hattenrath-Lehmann T.K."/>
            <person name="Talmage S.C."/>
            <person name="Walker E.A."/>
            <person name="Koch F."/>
            <person name="Burson A.M."/>
            <person name="Marcoval M.A."/>
            <person name="Tang Y.Z."/>
            <person name="Lecleir G.R."/>
            <person name="Coyne K.J."/>
            <person name="Berg G.M."/>
            <person name="Bertrand E.M."/>
            <person name="Saito M.A."/>
            <person name="Gladyshev V.N."/>
            <person name="Grigoriev I.V."/>
        </authorList>
    </citation>
    <scope>NUCLEOTIDE SEQUENCE [LARGE SCALE GENOMIC DNA]</scope>
    <source>
        <strain evidence="14">CCMP 1984</strain>
    </source>
</reference>
<feature type="region of interest" description="Disordered" evidence="11">
    <location>
        <begin position="447"/>
        <end position="1080"/>
    </location>
</feature>
<comment type="similarity">
    <text evidence="2">Belongs to the histone deacetylase family. HD type 2 subfamily.</text>
</comment>
<feature type="compositionally biased region" description="Basic and acidic residues" evidence="11">
    <location>
        <begin position="1035"/>
        <end position="1047"/>
    </location>
</feature>
<evidence type="ECO:0000256" key="1">
    <source>
        <dbReference type="ARBA" id="ARBA00004123"/>
    </source>
</evidence>
<feature type="compositionally biased region" description="Basic and acidic residues" evidence="11">
    <location>
        <begin position="394"/>
        <end position="403"/>
    </location>
</feature>
<dbReference type="GO" id="GO:0141221">
    <property type="term" value="F:histone deacetylase activity, hydrolytic mechanism"/>
    <property type="evidence" value="ECO:0007669"/>
    <property type="project" value="UniProtKB-EC"/>
</dbReference>
<dbReference type="KEGG" id="aaf:AURANDRAFT_63247"/>
<keyword evidence="7" id="KW-0805">Transcription regulation</keyword>
<dbReference type="GO" id="GO:0040029">
    <property type="term" value="P:epigenetic regulation of gene expression"/>
    <property type="evidence" value="ECO:0007669"/>
    <property type="project" value="TreeGrafter"/>
</dbReference>
<protein>
    <recommendedName>
        <fullName evidence="3">histone deacetylase</fullName>
        <ecNumber evidence="3">3.5.1.98</ecNumber>
    </recommendedName>
</protein>
<feature type="compositionally biased region" description="Basic and acidic residues" evidence="11">
    <location>
        <begin position="42"/>
        <end position="54"/>
    </location>
</feature>
<dbReference type="EMBL" id="GL833125">
    <property type="protein sequence ID" value="EGB09707.1"/>
    <property type="molecule type" value="Genomic_DNA"/>
</dbReference>